<keyword evidence="3" id="KW-1185">Reference proteome</keyword>
<protein>
    <submittedName>
        <fullName evidence="2">Uncharacterized protein</fullName>
    </submittedName>
</protein>
<keyword evidence="1" id="KW-1133">Transmembrane helix</keyword>
<dbReference type="OrthoDB" id="6710068at2"/>
<feature type="transmembrane region" description="Helical" evidence="1">
    <location>
        <begin position="34"/>
        <end position="56"/>
    </location>
</feature>
<evidence type="ECO:0000313" key="2">
    <source>
        <dbReference type="EMBL" id="ESK51983.1"/>
    </source>
</evidence>
<dbReference type="Proteomes" id="UP000018418">
    <property type="component" value="Unassembled WGS sequence"/>
</dbReference>
<organism evidence="2 3">
    <name type="scientific">Acinetobacter brisouii CIP 110357</name>
    <dbReference type="NCBI Taxonomy" id="1341683"/>
    <lineage>
        <taxon>Bacteria</taxon>
        <taxon>Pseudomonadati</taxon>
        <taxon>Pseudomonadota</taxon>
        <taxon>Gammaproteobacteria</taxon>
        <taxon>Moraxellales</taxon>
        <taxon>Moraxellaceae</taxon>
        <taxon>Acinetobacter</taxon>
    </lineage>
</organism>
<dbReference type="RefSeq" id="WP_004901223.1">
    <property type="nucleotide sequence ID" value="NZ_BBTI01000008.1"/>
</dbReference>
<reference evidence="2 3" key="1">
    <citation type="submission" date="2013-10" db="EMBL/GenBank/DDBJ databases">
        <title>The Genome Sequence of Acinetobacter brisouii CIP 110357.</title>
        <authorList>
            <consortium name="The Broad Institute Genomics Platform"/>
            <consortium name="The Broad Institute Genome Sequencing Center for Infectious Disease"/>
            <person name="Cerqueira G."/>
            <person name="Feldgarden M."/>
            <person name="Courvalin P."/>
            <person name="Grillot-Courvalin C."/>
            <person name="Clermont D."/>
            <person name="Rocha E."/>
            <person name="Yoon E.-J."/>
            <person name="Nemec A."/>
            <person name="Young S.K."/>
            <person name="Zeng Q."/>
            <person name="Gargeya S."/>
            <person name="Fitzgerald M."/>
            <person name="Abouelleil A."/>
            <person name="Alvarado L."/>
            <person name="Berlin A.M."/>
            <person name="Chapman S.B."/>
            <person name="Gainer-Dewar J."/>
            <person name="Goldberg J."/>
            <person name="Gnerre S."/>
            <person name="Griggs A."/>
            <person name="Gujja S."/>
            <person name="Hansen M."/>
            <person name="Howarth C."/>
            <person name="Imamovic A."/>
            <person name="Ireland A."/>
            <person name="Larimer J."/>
            <person name="McCowan C."/>
            <person name="Murphy C."/>
            <person name="Pearson M."/>
            <person name="Poon T.W."/>
            <person name="Priest M."/>
            <person name="Roberts A."/>
            <person name="Saif S."/>
            <person name="Shea T."/>
            <person name="Sykes S."/>
            <person name="Wortman J."/>
            <person name="Nusbaum C."/>
            <person name="Birren B."/>
        </authorList>
    </citation>
    <scope>NUCLEOTIDE SEQUENCE [LARGE SCALE GENOMIC DNA]</scope>
    <source>
        <strain evidence="2 3">CIP 110357</strain>
    </source>
</reference>
<evidence type="ECO:0000313" key="3">
    <source>
        <dbReference type="Proteomes" id="UP000018418"/>
    </source>
</evidence>
<keyword evidence="1" id="KW-0472">Membrane</keyword>
<keyword evidence="1" id="KW-0812">Transmembrane</keyword>
<name>V2UBX6_9GAMM</name>
<dbReference type="HOGENOM" id="CLU_2550575_0_0_6"/>
<dbReference type="PATRIC" id="fig|1341683.3.peg.1067"/>
<gene>
    <name evidence="2" type="ORF">P255_01079</name>
</gene>
<dbReference type="EMBL" id="AYEU01000004">
    <property type="protein sequence ID" value="ESK51983.1"/>
    <property type="molecule type" value="Genomic_DNA"/>
</dbReference>
<comment type="caution">
    <text evidence="2">The sequence shown here is derived from an EMBL/GenBank/DDBJ whole genome shotgun (WGS) entry which is preliminary data.</text>
</comment>
<evidence type="ECO:0000256" key="1">
    <source>
        <dbReference type="SAM" id="Phobius"/>
    </source>
</evidence>
<sequence length="78" mass="8723">MYQYRCACCNQVVRATDNTCPNCGSHNIRSPFGFWFFCCVAGVVIALGVTLGKLYFNSHPVEPESKTITDLLNSEKKQ</sequence>
<accession>V2UBX6</accession>
<proteinExistence type="predicted"/>
<dbReference type="AlphaFoldDB" id="V2UBX6"/>